<protein>
    <submittedName>
        <fullName evidence="1">Uncharacterized protein</fullName>
    </submittedName>
</protein>
<sequence>MATFDATYDRTFGANVLIAPTTQAGCRRKGIYLTWLTLQGGWMSWLFEGSIQRGQSVDTIGIAEQGGLKLQTQKSMAPTMVLHTANLTEAEADLVGTIRESVMIFLLPHSDNDLVQGIRVTIPTGDAQLWDDQTYTNNFTTAITLPSRKSQRI</sequence>
<gene>
    <name evidence="1" type="ORF">GK091_13730</name>
</gene>
<dbReference type="AlphaFoldDB" id="A0A6M0II57"/>
<dbReference type="EMBL" id="JAAGNZ010000001">
    <property type="protein sequence ID" value="NEU67946.1"/>
    <property type="molecule type" value="Genomic_DNA"/>
</dbReference>
<proteinExistence type="predicted"/>
<comment type="caution">
    <text evidence="1">The sequence shown here is derived from an EMBL/GenBank/DDBJ whole genome shotgun (WGS) entry which is preliminary data.</text>
</comment>
<name>A0A6M0II57_9BACT</name>
<reference evidence="1 2" key="1">
    <citation type="submission" date="2020-02" db="EMBL/GenBank/DDBJ databases">
        <title>Draft genome sequence of two Spirosoma agri KCTC 52727 and Spirosoma terrae KCTC 52035.</title>
        <authorList>
            <person name="Rojas J."/>
            <person name="Ambika Manirajan B."/>
            <person name="Ratering S."/>
            <person name="Suarez C."/>
            <person name="Schnell S."/>
        </authorList>
    </citation>
    <scope>NUCLEOTIDE SEQUENCE [LARGE SCALE GENOMIC DNA]</scope>
    <source>
        <strain evidence="1 2">KCTC 52727</strain>
    </source>
</reference>
<accession>A0A6M0II57</accession>
<dbReference type="Proteomes" id="UP000477386">
    <property type="component" value="Unassembled WGS sequence"/>
</dbReference>
<dbReference type="RefSeq" id="WP_164038931.1">
    <property type="nucleotide sequence ID" value="NZ_JAAGNZ010000001.1"/>
</dbReference>
<evidence type="ECO:0000313" key="1">
    <source>
        <dbReference type="EMBL" id="NEU67946.1"/>
    </source>
</evidence>
<organism evidence="1 2">
    <name type="scientific">Spirosoma agri</name>
    <dbReference type="NCBI Taxonomy" id="1987381"/>
    <lineage>
        <taxon>Bacteria</taxon>
        <taxon>Pseudomonadati</taxon>
        <taxon>Bacteroidota</taxon>
        <taxon>Cytophagia</taxon>
        <taxon>Cytophagales</taxon>
        <taxon>Cytophagaceae</taxon>
        <taxon>Spirosoma</taxon>
    </lineage>
</organism>
<evidence type="ECO:0000313" key="2">
    <source>
        <dbReference type="Proteomes" id="UP000477386"/>
    </source>
</evidence>
<keyword evidence="2" id="KW-1185">Reference proteome</keyword>